<dbReference type="GeneTree" id="ENSGT00940000178418"/>
<dbReference type="AlphaFoldDB" id="A0A4W3K4C1"/>
<reference evidence="2" key="2">
    <citation type="journal article" date="2007" name="PLoS Biol.">
        <title>Survey sequencing and comparative analysis of the elephant shark (Callorhinchus milii) genome.</title>
        <authorList>
            <person name="Venkatesh B."/>
            <person name="Kirkness E.F."/>
            <person name="Loh Y.H."/>
            <person name="Halpern A.L."/>
            <person name="Lee A.P."/>
            <person name="Johnson J."/>
            <person name="Dandona N."/>
            <person name="Viswanathan L.D."/>
            <person name="Tay A."/>
            <person name="Venter J.C."/>
            <person name="Strausberg R.L."/>
            <person name="Brenner S."/>
        </authorList>
    </citation>
    <scope>NUCLEOTIDE SEQUENCE [LARGE SCALE GENOMIC DNA]</scope>
</reference>
<dbReference type="InParanoid" id="A0A4W3K4C1"/>
<protein>
    <recommendedName>
        <fullName evidence="3">15.5 kDa protein</fullName>
    </recommendedName>
</protein>
<sequence length="199" mass="22711">MAVTTVQIISRMKGPCMDDFIRMRSGENILQETSNFVKEYRGREMPFKVTFHSKPRDVVLEIGDLENTAYAGRKHMLDSWKHLYLDKSTELEVLGVLNGLPCLAPWLQFIILVAEDGVVYAHENEVLHKIAENAIQLFEGKGVIPGKKVYRYGKGFMPTTTEENLRMVKGIQLNKSILKSQSYADSKADKFRMLLDLLN</sequence>
<evidence type="ECO:0000313" key="2">
    <source>
        <dbReference type="Proteomes" id="UP000314986"/>
    </source>
</evidence>
<reference evidence="2" key="1">
    <citation type="journal article" date="2006" name="Science">
        <title>Ancient noncoding elements conserved in the human genome.</title>
        <authorList>
            <person name="Venkatesh B."/>
            <person name="Kirkness E.F."/>
            <person name="Loh Y.H."/>
            <person name="Halpern A.L."/>
            <person name="Lee A.P."/>
            <person name="Johnson J."/>
            <person name="Dandona N."/>
            <person name="Viswanathan L.D."/>
            <person name="Tay A."/>
            <person name="Venter J.C."/>
            <person name="Strausberg R.L."/>
            <person name="Brenner S."/>
        </authorList>
    </citation>
    <scope>NUCLEOTIDE SEQUENCE [LARGE SCALE GENOMIC DNA]</scope>
</reference>
<organism evidence="1 2">
    <name type="scientific">Callorhinchus milii</name>
    <name type="common">Ghost shark</name>
    <dbReference type="NCBI Taxonomy" id="7868"/>
    <lineage>
        <taxon>Eukaryota</taxon>
        <taxon>Metazoa</taxon>
        <taxon>Chordata</taxon>
        <taxon>Craniata</taxon>
        <taxon>Vertebrata</taxon>
        <taxon>Chondrichthyes</taxon>
        <taxon>Holocephali</taxon>
        <taxon>Chimaeriformes</taxon>
        <taxon>Callorhinchidae</taxon>
        <taxon>Callorhinchus</taxon>
    </lineage>
</organism>
<accession>A0A4W3K4C1</accession>
<dbReference type="OMA" id="VYAHENE"/>
<reference evidence="2" key="3">
    <citation type="journal article" date="2014" name="Nature">
        <title>Elephant shark genome provides unique insights into gnathostome evolution.</title>
        <authorList>
            <consortium name="International Elephant Shark Genome Sequencing Consortium"/>
            <person name="Venkatesh B."/>
            <person name="Lee A.P."/>
            <person name="Ravi V."/>
            <person name="Maurya A.K."/>
            <person name="Lian M.M."/>
            <person name="Swann J.B."/>
            <person name="Ohta Y."/>
            <person name="Flajnik M.F."/>
            <person name="Sutoh Y."/>
            <person name="Kasahara M."/>
            <person name="Hoon S."/>
            <person name="Gangu V."/>
            <person name="Roy S.W."/>
            <person name="Irimia M."/>
            <person name="Korzh V."/>
            <person name="Kondrychyn I."/>
            <person name="Lim Z.W."/>
            <person name="Tay B.H."/>
            <person name="Tohari S."/>
            <person name="Kong K.W."/>
            <person name="Ho S."/>
            <person name="Lorente-Galdos B."/>
            <person name="Quilez J."/>
            <person name="Marques-Bonet T."/>
            <person name="Raney B.J."/>
            <person name="Ingham P.W."/>
            <person name="Tay A."/>
            <person name="Hillier L.W."/>
            <person name="Minx P."/>
            <person name="Boehm T."/>
            <person name="Wilson R.K."/>
            <person name="Brenner S."/>
            <person name="Warren W.C."/>
        </authorList>
    </citation>
    <scope>NUCLEOTIDE SEQUENCE [LARGE SCALE GENOMIC DNA]</scope>
</reference>
<keyword evidence="2" id="KW-1185">Reference proteome</keyword>
<proteinExistence type="predicted"/>
<dbReference type="Pfam" id="PF02393">
    <property type="entry name" value="US22"/>
    <property type="match status" value="1"/>
</dbReference>
<evidence type="ECO:0008006" key="3">
    <source>
        <dbReference type="Google" id="ProtNLM"/>
    </source>
</evidence>
<evidence type="ECO:0000313" key="1">
    <source>
        <dbReference type="Ensembl" id="ENSCMIP00000046581.1"/>
    </source>
</evidence>
<dbReference type="Ensembl" id="ENSCMIT00000047243.1">
    <property type="protein sequence ID" value="ENSCMIP00000046581.1"/>
    <property type="gene ID" value="ENSCMIG00000019151.1"/>
</dbReference>
<reference evidence="1" key="4">
    <citation type="submission" date="2025-08" db="UniProtKB">
        <authorList>
            <consortium name="Ensembl"/>
        </authorList>
    </citation>
    <scope>IDENTIFICATION</scope>
</reference>
<dbReference type="InterPro" id="IPR003360">
    <property type="entry name" value="US22-like"/>
</dbReference>
<reference evidence="1" key="5">
    <citation type="submission" date="2025-09" db="UniProtKB">
        <authorList>
            <consortium name="Ensembl"/>
        </authorList>
    </citation>
    <scope>IDENTIFICATION</scope>
</reference>
<name>A0A4W3K4C1_CALMI</name>
<dbReference type="Proteomes" id="UP000314986">
    <property type="component" value="Unassembled WGS sequence"/>
</dbReference>